<reference evidence="1 2" key="1">
    <citation type="submission" date="2014-05" db="EMBL/GenBank/DDBJ databases">
        <title>Genome Announcement of Sphingobium lucknowense F2.</title>
        <authorList>
            <person name="Lal R."/>
            <person name="Negi V."/>
            <person name="Lata P."/>
            <person name="Sangwan N."/>
            <person name="Gupta S.K."/>
            <person name="Rao D.L.N."/>
            <person name="Das S."/>
        </authorList>
    </citation>
    <scope>NUCLEOTIDE SEQUENCE [LARGE SCALE GENOMIC DNA]</scope>
    <source>
        <strain evidence="1 2">F2</strain>
    </source>
</reference>
<comment type="caution">
    <text evidence="1">The sequence shown here is derived from an EMBL/GenBank/DDBJ whole genome shotgun (WGS) entry which is preliminary data.</text>
</comment>
<gene>
    <name evidence="1" type="ORF">AL00_16130</name>
</gene>
<proteinExistence type="predicted"/>
<accession>A0A8E1C1Y3</accession>
<name>A0A8E1C1Y3_9SPHN</name>
<feature type="non-terminal residue" evidence="1">
    <location>
        <position position="224"/>
    </location>
</feature>
<evidence type="ECO:0000313" key="2">
    <source>
        <dbReference type="Proteomes" id="UP000028135"/>
    </source>
</evidence>
<protein>
    <submittedName>
        <fullName evidence="1">Uncharacterized protein</fullName>
    </submittedName>
</protein>
<dbReference type="AlphaFoldDB" id="A0A8E1C1Y3"/>
<evidence type="ECO:0000313" key="1">
    <source>
        <dbReference type="EMBL" id="KER35436.1"/>
    </source>
</evidence>
<dbReference type="EMBL" id="JANF02000074">
    <property type="protein sequence ID" value="KER35436.1"/>
    <property type="molecule type" value="Genomic_DNA"/>
</dbReference>
<dbReference type="Proteomes" id="UP000028135">
    <property type="component" value="Unassembled WGS sequence"/>
</dbReference>
<sequence length="224" mass="24185">MTDRIDVWISVFIPNKHPGNPDYIKTLKGGKTAVPAPPFPLLTPLTQAVVPSRVLKWFDDHGQVWGSGVVRGLAATSYFLTDQRGFSSDRNASARLHFAVTFVIDEDSVEIVPAKDQSYFWCDPSHQVSSAGELIATATSDPDLKLFFAKGSWIGELRRQADNALLFVRGSAGNPLAPVPEAVTPALDFSGMISLHLPTRSIGFKGMVGQFPATEAYATLNGGP</sequence>
<dbReference type="RefSeq" id="WP_037445304.1">
    <property type="nucleotide sequence ID" value="NZ_JANF02000074.1"/>
</dbReference>
<organism evidence="1 2">
    <name type="scientific">Sphingobium indicum F2</name>
    <dbReference type="NCBI Taxonomy" id="1450518"/>
    <lineage>
        <taxon>Bacteria</taxon>
        <taxon>Pseudomonadati</taxon>
        <taxon>Pseudomonadota</taxon>
        <taxon>Alphaproteobacteria</taxon>
        <taxon>Sphingomonadales</taxon>
        <taxon>Sphingomonadaceae</taxon>
        <taxon>Sphingobium</taxon>
    </lineage>
</organism>